<evidence type="ECO:0000256" key="3">
    <source>
        <dbReference type="ARBA" id="ARBA00022723"/>
    </source>
</evidence>
<sequence length="213" mass="24422">MKNNIYINKDSNPSESTMNRLVEALAQAYVGESQARMRYTEYAKIAGKEGYEQIKEIFLETANHEKTHGKNFFRMIQKVMEKIGEKTEMLEIQNVAVPVVRGSVVENLKASIAGEHHETSEMYPEIAKIAKEEGFADLSVQILGIAKAEEHHEKRYQAILDALESASMFKSEGKVWWLCMECGYWHYAEHPPKMCPSCDHPMAFFKKMDSSFM</sequence>
<dbReference type="InterPro" id="IPR048574">
    <property type="entry name" value="RUBY_RBDX"/>
</dbReference>
<dbReference type="CDD" id="cd01041">
    <property type="entry name" value="Rubrerythrin"/>
    <property type="match status" value="1"/>
</dbReference>
<evidence type="ECO:0000256" key="2">
    <source>
        <dbReference type="ARBA" id="ARBA00022448"/>
    </source>
</evidence>
<name>A0ABY6HTK6_9ARCH</name>
<evidence type="ECO:0000256" key="5">
    <source>
        <dbReference type="ARBA" id="ARBA00023004"/>
    </source>
</evidence>
<organism evidence="7 8">
    <name type="scientific">Candidatus Lokiarchaeum ossiferum</name>
    <dbReference type="NCBI Taxonomy" id="2951803"/>
    <lineage>
        <taxon>Archaea</taxon>
        <taxon>Promethearchaeati</taxon>
        <taxon>Promethearchaeota</taxon>
        <taxon>Promethearchaeia</taxon>
        <taxon>Promethearchaeales</taxon>
        <taxon>Promethearchaeaceae</taxon>
        <taxon>Candidatus Lokiarchaeum</taxon>
    </lineage>
</organism>
<dbReference type="Pfam" id="PF21349">
    <property type="entry name" value="RUBY_RBDX"/>
    <property type="match status" value="1"/>
</dbReference>
<dbReference type="PROSITE" id="PS50905">
    <property type="entry name" value="FERRITIN_LIKE"/>
    <property type="match status" value="1"/>
</dbReference>
<keyword evidence="8" id="KW-1185">Reference proteome</keyword>
<keyword evidence="2" id="KW-0813">Transport</keyword>
<dbReference type="InterPro" id="IPR009040">
    <property type="entry name" value="Ferritin-like_diiron"/>
</dbReference>
<dbReference type="EMBL" id="CP104013">
    <property type="protein sequence ID" value="UYP45886.1"/>
    <property type="molecule type" value="Genomic_DNA"/>
</dbReference>
<dbReference type="SUPFAM" id="SSF47240">
    <property type="entry name" value="Ferritin-like"/>
    <property type="match status" value="1"/>
</dbReference>
<accession>A0ABY6HTK6</accession>
<dbReference type="InterPro" id="IPR003251">
    <property type="entry name" value="Rr_diiron-bd_dom"/>
</dbReference>
<dbReference type="InterPro" id="IPR052364">
    <property type="entry name" value="Rubrerythrin"/>
</dbReference>
<dbReference type="Gene3D" id="2.20.28.10">
    <property type="match status" value="1"/>
</dbReference>
<evidence type="ECO:0000256" key="4">
    <source>
        <dbReference type="ARBA" id="ARBA00022982"/>
    </source>
</evidence>
<evidence type="ECO:0000313" key="8">
    <source>
        <dbReference type="Proteomes" id="UP001208689"/>
    </source>
</evidence>
<dbReference type="SUPFAM" id="SSF57802">
    <property type="entry name" value="Rubredoxin-like"/>
    <property type="match status" value="1"/>
</dbReference>
<comment type="cofactor">
    <cofactor evidence="1">
        <name>Fe(3+)</name>
        <dbReference type="ChEBI" id="CHEBI:29034"/>
    </cofactor>
</comment>
<dbReference type="InterPro" id="IPR012347">
    <property type="entry name" value="Ferritin-like"/>
</dbReference>
<reference evidence="7" key="1">
    <citation type="submission" date="2022-09" db="EMBL/GenBank/DDBJ databases">
        <title>Actin cytoskeleton and complex cell architecture in an #Asgard archaeon.</title>
        <authorList>
            <person name="Ponce Toledo R.I."/>
            <person name="Schleper C."/>
            <person name="Rodrigues Oliveira T."/>
            <person name="Wollweber F."/>
            <person name="Xu J."/>
            <person name="Rittmann S."/>
            <person name="Klingl A."/>
            <person name="Pilhofer M."/>
        </authorList>
    </citation>
    <scope>NUCLEOTIDE SEQUENCE</scope>
    <source>
        <strain evidence="7">B-35</strain>
    </source>
</reference>
<keyword evidence="4" id="KW-0249">Electron transport</keyword>
<evidence type="ECO:0000313" key="7">
    <source>
        <dbReference type="EMBL" id="UYP45886.1"/>
    </source>
</evidence>
<dbReference type="Gene3D" id="1.20.1260.10">
    <property type="match status" value="1"/>
</dbReference>
<keyword evidence="3" id="KW-0479">Metal-binding</keyword>
<dbReference type="NCBIfam" id="NF045767">
    <property type="entry name" value="RuberyRbr"/>
    <property type="match status" value="1"/>
</dbReference>
<dbReference type="InterPro" id="IPR009078">
    <property type="entry name" value="Ferritin-like_SF"/>
</dbReference>
<proteinExistence type="predicted"/>
<feature type="domain" description="Ferritin-like diiron" evidence="6">
    <location>
        <begin position="15"/>
        <end position="167"/>
    </location>
</feature>
<keyword evidence="5" id="KW-0408">Iron</keyword>
<protein>
    <recommendedName>
        <fullName evidence="6">Ferritin-like diiron domain-containing protein</fullName>
    </recommendedName>
</protein>
<dbReference type="PANTHER" id="PTHR43865">
    <property type="entry name" value="RUBRERYTHRIN-RELATED"/>
    <property type="match status" value="1"/>
</dbReference>
<dbReference type="Proteomes" id="UP001208689">
    <property type="component" value="Chromosome"/>
</dbReference>
<evidence type="ECO:0000256" key="1">
    <source>
        <dbReference type="ARBA" id="ARBA00001965"/>
    </source>
</evidence>
<dbReference type="Pfam" id="PF02915">
    <property type="entry name" value="Rubrerythrin"/>
    <property type="match status" value="1"/>
</dbReference>
<evidence type="ECO:0000259" key="6">
    <source>
        <dbReference type="PROSITE" id="PS50905"/>
    </source>
</evidence>
<dbReference type="PANTHER" id="PTHR43865:SF1">
    <property type="entry name" value="RUBRERYTHRIN-RELATED"/>
    <property type="match status" value="1"/>
</dbReference>
<gene>
    <name evidence="7" type="ORF">NEF87_002171</name>
</gene>